<organism evidence="1 2">
    <name type="scientific">Microbulbifer okhotskensis</name>
    <dbReference type="NCBI Taxonomy" id="2926617"/>
    <lineage>
        <taxon>Bacteria</taxon>
        <taxon>Pseudomonadati</taxon>
        <taxon>Pseudomonadota</taxon>
        <taxon>Gammaproteobacteria</taxon>
        <taxon>Cellvibrionales</taxon>
        <taxon>Microbulbiferaceae</taxon>
        <taxon>Microbulbifer</taxon>
    </lineage>
</organism>
<dbReference type="RefSeq" id="WP_252472939.1">
    <property type="nucleotide sequence ID" value="NZ_JALBWM010000229.1"/>
</dbReference>
<dbReference type="Proteomes" id="UP001139028">
    <property type="component" value="Unassembled WGS sequence"/>
</dbReference>
<keyword evidence="2" id="KW-1185">Reference proteome</keyword>
<accession>A0A9X2J6Q8</accession>
<evidence type="ECO:0000313" key="2">
    <source>
        <dbReference type="Proteomes" id="UP001139028"/>
    </source>
</evidence>
<proteinExistence type="predicted"/>
<comment type="caution">
    <text evidence="1">The sequence shown here is derived from an EMBL/GenBank/DDBJ whole genome shotgun (WGS) entry which is preliminary data.</text>
</comment>
<dbReference type="EMBL" id="JALBWM010000229">
    <property type="protein sequence ID" value="MCO1336897.1"/>
    <property type="molecule type" value="Genomic_DNA"/>
</dbReference>
<evidence type="ECO:0000313" key="1">
    <source>
        <dbReference type="EMBL" id="MCO1336897.1"/>
    </source>
</evidence>
<sequence length="152" mass="16414">MRIINTVVSVFWSLIAGVCYATTLISEGFSSSTPNMAAGVHYRAFTTTMREAMCESGDLATSLKVVPEAIILQKGDLWHPQSLVIRAYNKNGDYIPSVPVTISVDETEAIKVNVSENWIQAISAGSSSLVVGPACKNRSQVKLKTIVPIIVK</sequence>
<reference evidence="1" key="1">
    <citation type="journal article" date="2022" name="Arch. Microbiol.">
        <title>Microbulbifer okhotskensis sp. nov., isolated from a deep bottom sediment of the Okhotsk Sea.</title>
        <authorList>
            <person name="Romanenko L."/>
            <person name="Kurilenko V."/>
            <person name="Otstavnykh N."/>
            <person name="Velansky P."/>
            <person name="Isaeva M."/>
            <person name="Mikhailov V."/>
        </authorList>
    </citation>
    <scope>NUCLEOTIDE SEQUENCE</scope>
    <source>
        <strain evidence="1">OS29</strain>
    </source>
</reference>
<gene>
    <name evidence="1" type="ORF">MO867_21450</name>
</gene>
<dbReference type="AlphaFoldDB" id="A0A9X2J6Q8"/>
<protein>
    <submittedName>
        <fullName evidence="1">Uncharacterized protein</fullName>
    </submittedName>
</protein>
<name>A0A9X2J6Q8_9GAMM</name>